<dbReference type="GO" id="GO:0009231">
    <property type="term" value="P:riboflavin biosynthetic process"/>
    <property type="evidence" value="ECO:0007669"/>
    <property type="project" value="InterPro"/>
</dbReference>
<evidence type="ECO:0000256" key="8">
    <source>
        <dbReference type="ARBA" id="ARBA00022741"/>
    </source>
</evidence>
<dbReference type="CDD" id="cd02064">
    <property type="entry name" value="FAD_synthetase_N"/>
    <property type="match status" value="1"/>
</dbReference>
<accession>A0AAX3N5Q5</accession>
<evidence type="ECO:0000256" key="1">
    <source>
        <dbReference type="ARBA" id="ARBA00002121"/>
    </source>
</evidence>
<dbReference type="AlphaFoldDB" id="A0AAX3N5Q5"/>
<dbReference type="SMART" id="SM00904">
    <property type="entry name" value="Flavokinase"/>
    <property type="match status" value="1"/>
</dbReference>
<gene>
    <name evidence="17" type="ORF">PUW23_10105</name>
</gene>
<feature type="domain" description="Riboflavin kinase" evidence="16">
    <location>
        <begin position="186"/>
        <end position="312"/>
    </location>
</feature>
<dbReference type="Proteomes" id="UP001220962">
    <property type="component" value="Chromosome"/>
</dbReference>
<evidence type="ECO:0000313" key="17">
    <source>
        <dbReference type="EMBL" id="WDH84533.1"/>
    </source>
</evidence>
<evidence type="ECO:0000256" key="12">
    <source>
        <dbReference type="ARBA" id="ARBA00023268"/>
    </source>
</evidence>
<evidence type="ECO:0000256" key="9">
    <source>
        <dbReference type="ARBA" id="ARBA00022777"/>
    </source>
</evidence>
<evidence type="ECO:0000256" key="10">
    <source>
        <dbReference type="ARBA" id="ARBA00022827"/>
    </source>
</evidence>
<dbReference type="FunFam" id="3.40.50.620:FF:000021">
    <property type="entry name" value="Riboflavin biosynthesis protein"/>
    <property type="match status" value="1"/>
</dbReference>
<dbReference type="GO" id="GO:0008531">
    <property type="term" value="F:riboflavin kinase activity"/>
    <property type="evidence" value="ECO:0007669"/>
    <property type="project" value="UniProtKB-UniRule"/>
</dbReference>
<keyword evidence="5 15" id="KW-0288">FMN</keyword>
<dbReference type="NCBIfam" id="NF004162">
    <property type="entry name" value="PRK05627.1-5"/>
    <property type="match status" value="1"/>
</dbReference>
<evidence type="ECO:0000256" key="4">
    <source>
        <dbReference type="ARBA" id="ARBA00022630"/>
    </source>
</evidence>
<dbReference type="Pfam" id="PF06574">
    <property type="entry name" value="FAD_syn"/>
    <property type="match status" value="1"/>
</dbReference>
<evidence type="ECO:0000256" key="13">
    <source>
        <dbReference type="ARBA" id="ARBA00047880"/>
    </source>
</evidence>
<name>A0AAX3N5Q5_9BACL</name>
<keyword evidence="4 15" id="KW-0285">Flavoprotein</keyword>
<evidence type="ECO:0000256" key="15">
    <source>
        <dbReference type="PIRNR" id="PIRNR004491"/>
    </source>
</evidence>
<dbReference type="Gene3D" id="3.40.50.620">
    <property type="entry name" value="HUPs"/>
    <property type="match status" value="1"/>
</dbReference>
<dbReference type="InterPro" id="IPR015865">
    <property type="entry name" value="Riboflavin_kinase_bac/euk"/>
</dbReference>
<comment type="catalytic activity">
    <reaction evidence="13 15">
        <text>riboflavin + ATP = FMN + ADP + H(+)</text>
        <dbReference type="Rhea" id="RHEA:14357"/>
        <dbReference type="ChEBI" id="CHEBI:15378"/>
        <dbReference type="ChEBI" id="CHEBI:30616"/>
        <dbReference type="ChEBI" id="CHEBI:57986"/>
        <dbReference type="ChEBI" id="CHEBI:58210"/>
        <dbReference type="ChEBI" id="CHEBI:456216"/>
        <dbReference type="EC" id="2.7.1.26"/>
    </reaction>
</comment>
<comment type="catalytic activity">
    <reaction evidence="14 15">
        <text>FMN + ATP + H(+) = FAD + diphosphate</text>
        <dbReference type="Rhea" id="RHEA:17237"/>
        <dbReference type="ChEBI" id="CHEBI:15378"/>
        <dbReference type="ChEBI" id="CHEBI:30616"/>
        <dbReference type="ChEBI" id="CHEBI:33019"/>
        <dbReference type="ChEBI" id="CHEBI:57692"/>
        <dbReference type="ChEBI" id="CHEBI:58210"/>
        <dbReference type="EC" id="2.7.7.2"/>
    </reaction>
</comment>
<dbReference type="InterPro" id="IPR023465">
    <property type="entry name" value="Riboflavin_kinase_dom_sf"/>
</dbReference>
<dbReference type="InterPro" id="IPR023468">
    <property type="entry name" value="Riboflavin_kinase"/>
</dbReference>
<dbReference type="RefSeq" id="WP_205053356.1">
    <property type="nucleotide sequence ID" value="NZ_CP118101.1"/>
</dbReference>
<comment type="pathway">
    <text evidence="3 15">Cofactor biosynthesis; FMN biosynthesis; FMN from riboflavin (ATP route): step 1/1.</text>
</comment>
<dbReference type="GO" id="GO:0003919">
    <property type="term" value="F:FMN adenylyltransferase activity"/>
    <property type="evidence" value="ECO:0007669"/>
    <property type="project" value="UniProtKB-UniRule"/>
</dbReference>
<dbReference type="SUPFAM" id="SSF52374">
    <property type="entry name" value="Nucleotidylyl transferase"/>
    <property type="match status" value="1"/>
</dbReference>
<dbReference type="GO" id="GO:0009398">
    <property type="term" value="P:FMN biosynthetic process"/>
    <property type="evidence" value="ECO:0007669"/>
    <property type="project" value="UniProtKB-UniRule"/>
</dbReference>
<reference evidence="17" key="1">
    <citation type="submission" date="2023-02" db="EMBL/GenBank/DDBJ databases">
        <title>Pathogen: clinical or host-associated sample.</title>
        <authorList>
            <person name="Hergert J."/>
            <person name="Casey R."/>
            <person name="Wagner J."/>
            <person name="Young E.L."/>
            <person name="Oakeson K.F."/>
        </authorList>
    </citation>
    <scope>NUCLEOTIDE SEQUENCE</scope>
    <source>
        <strain evidence="17">2022CK-00830</strain>
    </source>
</reference>
<keyword evidence="6 15" id="KW-0808">Transferase</keyword>
<protein>
    <recommendedName>
        <fullName evidence="15">Riboflavin biosynthesis protein</fullName>
    </recommendedName>
    <domain>
        <recommendedName>
            <fullName evidence="15">Riboflavin kinase</fullName>
            <ecNumber evidence="15">2.7.1.26</ecNumber>
        </recommendedName>
        <alternativeName>
            <fullName evidence="15">Flavokinase</fullName>
        </alternativeName>
    </domain>
    <domain>
        <recommendedName>
            <fullName evidence="15">FMN adenylyltransferase</fullName>
            <ecNumber evidence="15">2.7.7.2</ecNumber>
        </recommendedName>
        <alternativeName>
            <fullName evidence="15">FAD pyrophosphorylase</fullName>
        </alternativeName>
        <alternativeName>
            <fullName evidence="15">FAD synthase</fullName>
        </alternativeName>
    </domain>
</protein>
<comment type="function">
    <text evidence="1">Catalyzes the phosphorylation of riboflavin to FMN followed by the adenylation of FMN to FAD.</text>
</comment>
<dbReference type="SUPFAM" id="SSF82114">
    <property type="entry name" value="Riboflavin kinase-like"/>
    <property type="match status" value="1"/>
</dbReference>
<evidence type="ECO:0000256" key="14">
    <source>
        <dbReference type="ARBA" id="ARBA00049494"/>
    </source>
</evidence>
<keyword evidence="10 15" id="KW-0274">FAD</keyword>
<evidence type="ECO:0000256" key="2">
    <source>
        <dbReference type="ARBA" id="ARBA00004726"/>
    </source>
</evidence>
<dbReference type="InterPro" id="IPR015864">
    <property type="entry name" value="FAD_synthase"/>
</dbReference>
<organism evidence="17 18">
    <name type="scientific">Paenibacillus urinalis</name>
    <dbReference type="NCBI Taxonomy" id="521520"/>
    <lineage>
        <taxon>Bacteria</taxon>
        <taxon>Bacillati</taxon>
        <taxon>Bacillota</taxon>
        <taxon>Bacilli</taxon>
        <taxon>Bacillales</taxon>
        <taxon>Paenibacillaceae</taxon>
        <taxon>Paenibacillus</taxon>
    </lineage>
</organism>
<comment type="similarity">
    <text evidence="15">Belongs to the ribF family.</text>
</comment>
<keyword evidence="12" id="KW-0511">Multifunctional enzyme</keyword>
<dbReference type="FunFam" id="2.40.30.30:FF:000003">
    <property type="entry name" value="Riboflavin biosynthesis protein"/>
    <property type="match status" value="1"/>
</dbReference>
<comment type="pathway">
    <text evidence="2 15">Cofactor biosynthesis; FAD biosynthesis; FAD from FMN: step 1/1.</text>
</comment>
<dbReference type="Pfam" id="PF01687">
    <property type="entry name" value="Flavokinase"/>
    <property type="match status" value="1"/>
</dbReference>
<dbReference type="PIRSF" id="PIRSF004491">
    <property type="entry name" value="FAD_Synth"/>
    <property type="match status" value="1"/>
</dbReference>
<dbReference type="EC" id="2.7.7.2" evidence="15"/>
<evidence type="ECO:0000313" key="18">
    <source>
        <dbReference type="Proteomes" id="UP001220962"/>
    </source>
</evidence>
<dbReference type="PANTHER" id="PTHR22749">
    <property type="entry name" value="RIBOFLAVIN KINASE/FMN ADENYLYLTRANSFERASE"/>
    <property type="match status" value="1"/>
</dbReference>
<evidence type="ECO:0000259" key="16">
    <source>
        <dbReference type="SMART" id="SM00904"/>
    </source>
</evidence>
<keyword evidence="8 15" id="KW-0547">Nucleotide-binding</keyword>
<keyword evidence="7 15" id="KW-0548">Nucleotidyltransferase</keyword>
<evidence type="ECO:0000256" key="11">
    <source>
        <dbReference type="ARBA" id="ARBA00022840"/>
    </source>
</evidence>
<evidence type="ECO:0000256" key="3">
    <source>
        <dbReference type="ARBA" id="ARBA00005201"/>
    </source>
</evidence>
<dbReference type="InterPro" id="IPR002606">
    <property type="entry name" value="Riboflavin_kinase_bac"/>
</dbReference>
<evidence type="ECO:0000256" key="6">
    <source>
        <dbReference type="ARBA" id="ARBA00022679"/>
    </source>
</evidence>
<proteinExistence type="inferred from homology"/>
<dbReference type="EMBL" id="CP118101">
    <property type="protein sequence ID" value="WDH84533.1"/>
    <property type="molecule type" value="Genomic_DNA"/>
</dbReference>
<dbReference type="Gene3D" id="2.40.30.30">
    <property type="entry name" value="Riboflavin kinase-like"/>
    <property type="match status" value="1"/>
</dbReference>
<dbReference type="PANTHER" id="PTHR22749:SF6">
    <property type="entry name" value="RIBOFLAVIN KINASE"/>
    <property type="match status" value="1"/>
</dbReference>
<dbReference type="GO" id="GO:0006747">
    <property type="term" value="P:FAD biosynthetic process"/>
    <property type="evidence" value="ECO:0007669"/>
    <property type="project" value="UniProtKB-UniRule"/>
</dbReference>
<sequence>MIRKMLSFPLAEGVLDELSKPQVLAIGQFDGLHHGHASVIQTAVNLSREQGIQSAVLTFHPHPKEVMRKGDYQGYLTPLKEKEAILEEMDVDVMYVLEFNESLSNLSPEQFVNQFLIKVGVQTAVVGFDFRFGHKGAGDENSLRELGAPSMNVITVPPLRLDGEKISSSFIRKALHEGDINEVTRMLGRPYSFTGIVMDGEKRGRTIGFPTANVEPSENYVVPLKGVYAVWVTHDNRRHPGVMNIGVKPTFHDNRTEPSFEVHLLDFSGDLYGEELKVELIHFLRTEQKFSSIDALIAQIKQDSVTASQLLTGDSQN</sequence>
<dbReference type="NCBIfam" id="TIGR00083">
    <property type="entry name" value="ribF"/>
    <property type="match status" value="1"/>
</dbReference>
<dbReference type="InterPro" id="IPR014729">
    <property type="entry name" value="Rossmann-like_a/b/a_fold"/>
</dbReference>
<evidence type="ECO:0000256" key="7">
    <source>
        <dbReference type="ARBA" id="ARBA00022695"/>
    </source>
</evidence>
<keyword evidence="9 15" id="KW-0418">Kinase</keyword>
<dbReference type="EC" id="2.7.1.26" evidence="15"/>
<keyword evidence="11 15" id="KW-0067">ATP-binding</keyword>
<evidence type="ECO:0000256" key="5">
    <source>
        <dbReference type="ARBA" id="ARBA00022643"/>
    </source>
</evidence>
<dbReference type="NCBIfam" id="NF004160">
    <property type="entry name" value="PRK05627.1-3"/>
    <property type="match status" value="1"/>
</dbReference>
<dbReference type="GO" id="GO:0005524">
    <property type="term" value="F:ATP binding"/>
    <property type="evidence" value="ECO:0007669"/>
    <property type="project" value="UniProtKB-UniRule"/>
</dbReference>